<feature type="compositionally biased region" description="Acidic residues" evidence="1">
    <location>
        <begin position="406"/>
        <end position="416"/>
    </location>
</feature>
<reference evidence="2" key="1">
    <citation type="journal article" date="2020" name="Stud. Mycol.">
        <title>101 Dothideomycetes genomes: a test case for predicting lifestyles and emergence of pathogens.</title>
        <authorList>
            <person name="Haridas S."/>
            <person name="Albert R."/>
            <person name="Binder M."/>
            <person name="Bloem J."/>
            <person name="Labutti K."/>
            <person name="Salamov A."/>
            <person name="Andreopoulos B."/>
            <person name="Baker S."/>
            <person name="Barry K."/>
            <person name="Bills G."/>
            <person name="Bluhm B."/>
            <person name="Cannon C."/>
            <person name="Castanera R."/>
            <person name="Culley D."/>
            <person name="Daum C."/>
            <person name="Ezra D."/>
            <person name="Gonzalez J."/>
            <person name="Henrissat B."/>
            <person name="Kuo A."/>
            <person name="Liang C."/>
            <person name="Lipzen A."/>
            <person name="Lutzoni F."/>
            <person name="Magnuson J."/>
            <person name="Mondo S."/>
            <person name="Nolan M."/>
            <person name="Ohm R."/>
            <person name="Pangilinan J."/>
            <person name="Park H.-J."/>
            <person name="Ramirez L."/>
            <person name="Alfaro M."/>
            <person name="Sun H."/>
            <person name="Tritt A."/>
            <person name="Yoshinaga Y."/>
            <person name="Zwiers L.-H."/>
            <person name="Turgeon B."/>
            <person name="Goodwin S."/>
            <person name="Spatafora J."/>
            <person name="Crous P."/>
            <person name="Grigoriev I."/>
        </authorList>
    </citation>
    <scope>NUCLEOTIDE SEQUENCE</scope>
    <source>
        <strain evidence="2">CBS 101060</strain>
    </source>
</reference>
<dbReference type="EMBL" id="MU006089">
    <property type="protein sequence ID" value="KAF2843039.1"/>
    <property type="molecule type" value="Genomic_DNA"/>
</dbReference>
<comment type="caution">
    <text evidence="2">The sequence shown here is derived from an EMBL/GenBank/DDBJ whole genome shotgun (WGS) entry which is preliminary data.</text>
</comment>
<feature type="compositionally biased region" description="Basic residues" evidence="1">
    <location>
        <begin position="379"/>
        <end position="389"/>
    </location>
</feature>
<accession>A0A9P4SIN4</accession>
<protein>
    <submittedName>
        <fullName evidence="2">Uncharacterized protein</fullName>
    </submittedName>
</protein>
<feature type="region of interest" description="Disordered" evidence="1">
    <location>
        <begin position="376"/>
        <end position="416"/>
    </location>
</feature>
<name>A0A9P4SIN4_9PEZI</name>
<gene>
    <name evidence="2" type="ORF">M501DRAFT_1036290</name>
</gene>
<keyword evidence="3" id="KW-1185">Reference proteome</keyword>
<organism evidence="2 3">
    <name type="scientific">Patellaria atrata CBS 101060</name>
    <dbReference type="NCBI Taxonomy" id="1346257"/>
    <lineage>
        <taxon>Eukaryota</taxon>
        <taxon>Fungi</taxon>
        <taxon>Dikarya</taxon>
        <taxon>Ascomycota</taxon>
        <taxon>Pezizomycotina</taxon>
        <taxon>Dothideomycetes</taxon>
        <taxon>Dothideomycetes incertae sedis</taxon>
        <taxon>Patellariales</taxon>
        <taxon>Patellariaceae</taxon>
        <taxon>Patellaria</taxon>
    </lineage>
</organism>
<evidence type="ECO:0000313" key="2">
    <source>
        <dbReference type="EMBL" id="KAF2843039.1"/>
    </source>
</evidence>
<feature type="compositionally biased region" description="Basic and acidic residues" evidence="1">
    <location>
        <begin position="390"/>
        <end position="405"/>
    </location>
</feature>
<dbReference type="Proteomes" id="UP000799429">
    <property type="component" value="Unassembled WGS sequence"/>
</dbReference>
<feature type="region of interest" description="Disordered" evidence="1">
    <location>
        <begin position="160"/>
        <end position="236"/>
    </location>
</feature>
<evidence type="ECO:0000313" key="3">
    <source>
        <dbReference type="Proteomes" id="UP000799429"/>
    </source>
</evidence>
<dbReference type="AlphaFoldDB" id="A0A9P4SIN4"/>
<sequence>MSSLVKETFLPLVPQQHGGPALGHTYSWSYGVVVPAYNPITLSLPALMDTGYPPSTRTHAVPQNKVMRVTMRDLNDCVSRLNSLSPRLQDVHHLEHVTNIMKASVEALVGAVRDQHSYFDPRVLVSPGGHVPCVSPVHDTSSLRSGYPFNSDIQVQCGTPARPAAVSTSSTTSDTTHLAQRRSGSAPPRDSINDEQLDIDIPTTPTPTTRVSEFEVKENTDESHDTTDNSIMTPESAVLDSPPIEQIVNEIQAIDIAEEQEGSLFIPESRRSESMDMLYNSESPVGRASGEDNVLIPIFQPELDSLTLRVSSLLNTRPEHDPNIEVVPTGCLNTIANINRNRAVKEAEAEQKAIKFQQDRQKCQEVLAELDTLMEKEKRKEKKARKNKKTREQQKRNKKFEKEMLYAEEESDTTTE</sequence>
<proteinExistence type="predicted"/>
<evidence type="ECO:0000256" key="1">
    <source>
        <dbReference type="SAM" id="MobiDB-lite"/>
    </source>
</evidence>
<feature type="compositionally biased region" description="Low complexity" evidence="1">
    <location>
        <begin position="167"/>
        <end position="176"/>
    </location>
</feature>
<feature type="compositionally biased region" description="Basic and acidic residues" evidence="1">
    <location>
        <begin position="212"/>
        <end position="227"/>
    </location>
</feature>